<feature type="transmembrane region" description="Helical" evidence="1">
    <location>
        <begin position="12"/>
        <end position="34"/>
    </location>
</feature>
<organism evidence="2 3">
    <name type="scientific">Amedibacterium intestinale</name>
    <dbReference type="NCBI Taxonomy" id="2583452"/>
    <lineage>
        <taxon>Bacteria</taxon>
        <taxon>Bacillati</taxon>
        <taxon>Bacillota</taxon>
        <taxon>Erysipelotrichia</taxon>
        <taxon>Erysipelotrichales</taxon>
        <taxon>Erysipelotrichaceae</taxon>
        <taxon>Amedibacterium</taxon>
    </lineage>
</organism>
<keyword evidence="3" id="KW-1185">Reference proteome</keyword>
<protein>
    <recommendedName>
        <fullName evidence="4">YitT family protein</fullName>
    </recommendedName>
</protein>
<dbReference type="PANTHER" id="PTHR40078:SF1">
    <property type="entry name" value="INTEGRAL MEMBRANE PROTEIN"/>
    <property type="match status" value="1"/>
</dbReference>
<gene>
    <name evidence="2" type="primary">yyaS</name>
    <name evidence="2" type="ORF">Aargi30884_04230</name>
</gene>
<dbReference type="AlphaFoldDB" id="A0A6N4TEZ1"/>
<feature type="transmembrane region" description="Helical" evidence="1">
    <location>
        <begin position="108"/>
        <end position="130"/>
    </location>
</feature>
<dbReference type="InterPro" id="IPR038750">
    <property type="entry name" value="YczE/YyaS-like"/>
</dbReference>
<dbReference type="KEGG" id="aarg:Aargi30884_04230"/>
<dbReference type="Pfam" id="PF19700">
    <property type="entry name" value="DUF6198"/>
    <property type="match status" value="1"/>
</dbReference>
<name>A0A6N4TEZ1_9FIRM</name>
<proteinExistence type="predicted"/>
<dbReference type="Proteomes" id="UP000464754">
    <property type="component" value="Chromosome"/>
</dbReference>
<evidence type="ECO:0008006" key="4">
    <source>
        <dbReference type="Google" id="ProtNLM"/>
    </source>
</evidence>
<feature type="transmembrane region" description="Helical" evidence="1">
    <location>
        <begin position="175"/>
        <end position="193"/>
    </location>
</feature>
<dbReference type="PANTHER" id="PTHR40078">
    <property type="entry name" value="INTEGRAL MEMBRANE PROTEIN-RELATED"/>
    <property type="match status" value="1"/>
</dbReference>
<feature type="transmembrane region" description="Helical" evidence="1">
    <location>
        <begin position="82"/>
        <end position="102"/>
    </location>
</feature>
<dbReference type="EMBL" id="AP019695">
    <property type="protein sequence ID" value="BBK21520.1"/>
    <property type="molecule type" value="Genomic_DNA"/>
</dbReference>
<keyword evidence="1" id="KW-0812">Transmembrane</keyword>
<evidence type="ECO:0000313" key="3">
    <source>
        <dbReference type="Proteomes" id="UP000464754"/>
    </source>
</evidence>
<keyword evidence="1" id="KW-0472">Membrane</keyword>
<feature type="transmembrane region" description="Helical" evidence="1">
    <location>
        <begin position="54"/>
        <end position="73"/>
    </location>
</feature>
<keyword evidence="1" id="KW-1133">Transmembrane helix</keyword>
<reference evidence="3" key="1">
    <citation type="submission" date="2019-05" db="EMBL/GenBank/DDBJ databases">
        <title>Complete genome sequencing of Absiella argi strain JCM 30884.</title>
        <authorList>
            <person name="Sakamoto M."/>
            <person name="Murakami T."/>
            <person name="Mori H."/>
        </authorList>
    </citation>
    <scope>NUCLEOTIDE SEQUENCE [LARGE SCALE GENOMIC DNA]</scope>
    <source>
        <strain evidence="3">JCM 30884</strain>
    </source>
</reference>
<accession>A0A6N4TEZ1</accession>
<dbReference type="RefSeq" id="WP_115714733.1">
    <property type="nucleotide sequence ID" value="NZ_AP019695.1"/>
</dbReference>
<evidence type="ECO:0000256" key="1">
    <source>
        <dbReference type="SAM" id="Phobius"/>
    </source>
</evidence>
<evidence type="ECO:0000313" key="2">
    <source>
        <dbReference type="EMBL" id="BBK21520.1"/>
    </source>
</evidence>
<sequence>MAINTKHWKQRSLFFLSGLLFISLGINITISSGFGVGGWDAADIGMVNHFGMSIGFWLNAFSCIYLLISSILVKERLKLECFITSIVLGFGIDLWNIIFSHIHIEPVYLQLLVFLIGISCTSLGAGLYLVSDFPVNPIDHMMVCISERFHISIAVSKYIVEGSGMALGLLLKGPVGIGTILMILVFGPMIQFFKNKSEVLLQKICK</sequence>